<accession>A0A1H9K751</accession>
<dbReference type="Pfam" id="PF13609">
    <property type="entry name" value="Porin_4"/>
    <property type="match status" value="1"/>
</dbReference>
<dbReference type="RefSeq" id="WP_091455161.1">
    <property type="nucleotide sequence ID" value="NZ_FOGD01000003.1"/>
</dbReference>
<dbReference type="AlphaFoldDB" id="A0A1H9K751"/>
<keyword evidence="6 11" id="KW-0732">Signal</keyword>
<evidence type="ECO:0000256" key="1">
    <source>
        <dbReference type="ARBA" id="ARBA00004571"/>
    </source>
</evidence>
<evidence type="ECO:0000313" key="14">
    <source>
        <dbReference type="Proteomes" id="UP000199766"/>
    </source>
</evidence>
<gene>
    <name evidence="13" type="ORF">SAMN02982919_01470</name>
</gene>
<evidence type="ECO:0000256" key="6">
    <source>
        <dbReference type="ARBA" id="ARBA00022729"/>
    </source>
</evidence>
<feature type="domain" description="Porin" evidence="12">
    <location>
        <begin position="7"/>
        <end position="298"/>
    </location>
</feature>
<evidence type="ECO:0000256" key="9">
    <source>
        <dbReference type="ARBA" id="ARBA00023136"/>
    </source>
</evidence>
<keyword evidence="3" id="KW-0813">Transport</keyword>
<dbReference type="Gene3D" id="2.40.160.10">
    <property type="entry name" value="Porin"/>
    <property type="match status" value="1"/>
</dbReference>
<dbReference type="InterPro" id="IPR033900">
    <property type="entry name" value="Gram_neg_porin_domain"/>
</dbReference>
<evidence type="ECO:0000313" key="13">
    <source>
        <dbReference type="EMBL" id="SEQ94951.1"/>
    </source>
</evidence>
<dbReference type="CDD" id="cd00342">
    <property type="entry name" value="gram_neg_porins"/>
    <property type="match status" value="1"/>
</dbReference>
<dbReference type="PANTHER" id="PTHR34501">
    <property type="entry name" value="PROTEIN YDDL-RELATED"/>
    <property type="match status" value="1"/>
</dbReference>
<dbReference type="InterPro" id="IPR023614">
    <property type="entry name" value="Porin_dom_sf"/>
</dbReference>
<dbReference type="SUPFAM" id="SSF56935">
    <property type="entry name" value="Porins"/>
    <property type="match status" value="1"/>
</dbReference>
<protein>
    <submittedName>
        <fullName evidence="13">Outer membrane protein (Porin)</fullName>
    </submittedName>
</protein>
<evidence type="ECO:0000256" key="8">
    <source>
        <dbReference type="ARBA" id="ARBA00023114"/>
    </source>
</evidence>
<evidence type="ECO:0000259" key="12">
    <source>
        <dbReference type="Pfam" id="PF13609"/>
    </source>
</evidence>
<keyword evidence="14" id="KW-1185">Reference proteome</keyword>
<keyword evidence="7" id="KW-0406">Ion transport</keyword>
<reference evidence="13 14" key="1">
    <citation type="submission" date="2016-10" db="EMBL/GenBank/DDBJ databases">
        <authorList>
            <person name="de Groot N.N."/>
        </authorList>
    </citation>
    <scope>NUCLEOTIDE SEQUENCE [LARGE SCALE GENOMIC DNA]</scope>
    <source>
        <strain evidence="13 14">ATCC 35958</strain>
    </source>
</reference>
<dbReference type="InterPro" id="IPR002299">
    <property type="entry name" value="Porin_Neis"/>
</dbReference>
<dbReference type="PANTHER" id="PTHR34501:SF9">
    <property type="entry name" value="MAJOR OUTER MEMBRANE PROTEIN P.IA"/>
    <property type="match status" value="1"/>
</dbReference>
<dbReference type="EMBL" id="FOGD01000003">
    <property type="protein sequence ID" value="SEQ94951.1"/>
    <property type="molecule type" value="Genomic_DNA"/>
</dbReference>
<comment type="subcellular location">
    <subcellularLocation>
        <location evidence="1">Cell outer membrane</location>
        <topology evidence="1">Multi-pass membrane protein</topology>
    </subcellularLocation>
</comment>
<evidence type="ECO:0000256" key="7">
    <source>
        <dbReference type="ARBA" id="ARBA00023065"/>
    </source>
</evidence>
<dbReference type="GO" id="GO:0015288">
    <property type="term" value="F:porin activity"/>
    <property type="evidence" value="ECO:0007669"/>
    <property type="project" value="UniProtKB-KW"/>
</dbReference>
<evidence type="ECO:0000256" key="10">
    <source>
        <dbReference type="ARBA" id="ARBA00023237"/>
    </source>
</evidence>
<dbReference type="GO" id="GO:0046930">
    <property type="term" value="C:pore complex"/>
    <property type="evidence" value="ECO:0007669"/>
    <property type="project" value="UniProtKB-KW"/>
</dbReference>
<proteinExistence type="predicted"/>
<evidence type="ECO:0000256" key="3">
    <source>
        <dbReference type="ARBA" id="ARBA00022448"/>
    </source>
</evidence>
<feature type="chain" id="PRO_5011760927" evidence="11">
    <location>
        <begin position="20"/>
        <end position="323"/>
    </location>
</feature>
<evidence type="ECO:0000256" key="11">
    <source>
        <dbReference type="SAM" id="SignalP"/>
    </source>
</evidence>
<evidence type="ECO:0000256" key="4">
    <source>
        <dbReference type="ARBA" id="ARBA00022452"/>
    </source>
</evidence>
<evidence type="ECO:0000256" key="5">
    <source>
        <dbReference type="ARBA" id="ARBA00022692"/>
    </source>
</evidence>
<keyword evidence="10" id="KW-0998">Cell outer membrane</keyword>
<dbReference type="InterPro" id="IPR050298">
    <property type="entry name" value="Gram-neg_bact_OMP"/>
</dbReference>
<evidence type="ECO:0000256" key="2">
    <source>
        <dbReference type="ARBA" id="ARBA00011233"/>
    </source>
</evidence>
<dbReference type="PRINTS" id="PR00184">
    <property type="entry name" value="NEISSPPORIN"/>
</dbReference>
<name>A0A1H9K751_9BURK</name>
<feature type="signal peptide" evidence="11">
    <location>
        <begin position="1"/>
        <end position="19"/>
    </location>
</feature>
<keyword evidence="8" id="KW-0626">Porin</keyword>
<dbReference type="GO" id="GO:0034220">
    <property type="term" value="P:monoatomic ion transmembrane transport"/>
    <property type="evidence" value="ECO:0007669"/>
    <property type="project" value="InterPro"/>
</dbReference>
<comment type="subunit">
    <text evidence="2">Homotrimer.</text>
</comment>
<dbReference type="PRINTS" id="PR00182">
    <property type="entry name" value="ECOLNEIPORIN"/>
</dbReference>
<dbReference type="Proteomes" id="UP000199766">
    <property type="component" value="Unassembled WGS sequence"/>
</dbReference>
<keyword evidence="4" id="KW-1134">Transmembrane beta strand</keyword>
<keyword evidence="9" id="KW-0472">Membrane</keyword>
<dbReference type="InterPro" id="IPR001702">
    <property type="entry name" value="Porin_Gram-ve"/>
</dbReference>
<dbReference type="OrthoDB" id="6975458at2"/>
<sequence length="323" mass="33307">MKKSLIALSVLAASGAAMAQSSVTLYGVADLSLQKSNGISTQLSGSGMLNNGNSRIGLRGVEDLGGGLKASFNFEQGINPESGALTGGATGAWNRAAFLDLSGGFGRVRLGRDLTPSYMGLAAWELTGAANYSAVANQFGFVAAGARNDSQIAYTTPNFGGVTASLAVVLKPDTPDAVGDNAKYDLNVIYANGPIAAALSYNKVQEHKANMALGGSYDLGVAKIAASYQDGYKGGVAPSNTTAMKQRGFTLGATVPVGAFSVTLDIARDTKAKDTDVLVEGKYALSKRTFAYAAYYNDGKQDGAAVYKTGAKNHLGLGIRHNF</sequence>
<organism evidence="13 14">
    <name type="scientific">Giesbergeria anulus</name>
    <dbReference type="NCBI Taxonomy" id="180197"/>
    <lineage>
        <taxon>Bacteria</taxon>
        <taxon>Pseudomonadati</taxon>
        <taxon>Pseudomonadota</taxon>
        <taxon>Betaproteobacteria</taxon>
        <taxon>Burkholderiales</taxon>
        <taxon>Comamonadaceae</taxon>
        <taxon>Giesbergeria</taxon>
    </lineage>
</organism>
<keyword evidence="5" id="KW-0812">Transmembrane</keyword>
<dbReference type="STRING" id="180197.SAMN02982919_01470"/>
<dbReference type="GO" id="GO:0009279">
    <property type="term" value="C:cell outer membrane"/>
    <property type="evidence" value="ECO:0007669"/>
    <property type="project" value="UniProtKB-SubCell"/>
</dbReference>